<evidence type="ECO:0000313" key="1">
    <source>
        <dbReference type="EMBL" id="QED23017.1"/>
    </source>
</evidence>
<dbReference type="EMBL" id="CP029077">
    <property type="protein sequence ID" value="QED23017.1"/>
    <property type="molecule type" value="Genomic_DNA"/>
</dbReference>
<keyword evidence="2" id="KW-1185">Reference proteome</keyword>
<accession>A0A5B8XGF7</accession>
<evidence type="ECO:0000313" key="2">
    <source>
        <dbReference type="Proteomes" id="UP000321934"/>
    </source>
</evidence>
<organism evidence="1 2">
    <name type="scientific">Candidatus Deianiraea vastatrix</name>
    <dbReference type="NCBI Taxonomy" id="2163644"/>
    <lineage>
        <taxon>Bacteria</taxon>
        <taxon>Pseudomonadati</taxon>
        <taxon>Pseudomonadota</taxon>
        <taxon>Alphaproteobacteria</taxon>
        <taxon>Rickettsiales</taxon>
        <taxon>Candidatus Deianiraeaceae</taxon>
        <taxon>Candidatus Deianiraea</taxon>
    </lineage>
</organism>
<reference evidence="1 2" key="1">
    <citation type="journal article" date="2019" name="ISME J.">
        <title>Deianiraea, an extracellular bacterium associated with the ciliate Paramecium, suggests an alternative scenario for the evolution of Rickettsiales.</title>
        <authorList>
            <person name="Castelli M."/>
            <person name="Sabaneyeva E."/>
            <person name="Lanzoni O."/>
            <person name="Lebedeva N."/>
            <person name="Floriano A.M."/>
            <person name="Gaiarsa S."/>
            <person name="Benken K."/>
            <person name="Modeo L."/>
            <person name="Bandi C."/>
            <person name="Potekhin A."/>
            <person name="Sassera D."/>
            <person name="Petroni G."/>
        </authorList>
    </citation>
    <scope>NUCLEOTIDE SEQUENCE [LARGE SCALE GENOMIC DNA]</scope>
    <source>
        <strain evidence="1">CyL4-1</strain>
    </source>
</reference>
<dbReference type="Proteomes" id="UP000321934">
    <property type="component" value="Chromosome"/>
</dbReference>
<gene>
    <name evidence="1" type="ORF">Deia_00209</name>
</gene>
<sequence>MFENSNFRILDYNAFTPSAHRIFNGRNENERCYKNATEEDKKNGIYKPKLTLLKIKFDYGYGICLFVEFSAPKLLLSNNIDELDDEDFESLVDILSQRLFEMSVNIERKNLINAKTSKIHYSKNIDITNYGNCLDVINIIHKADIYKKLESSRERFKNDGQLIRFYSKRYECCFYDKIKEHFSLRGEEKKENQSQTELFNHLKDKQLFRMEFRFNEMDKLKEIFPKLNINISEFTFRNLFRKEIARRVCGHYWQIINNTCLVPIFGKNDEENIKNNLINQGFSTRDAFELVYSIKYANTHGMRKLKTECPSLYKKVRDINLLYEILTESPMYSVFQNITRSVDRFERLRLSDMFC</sequence>
<protein>
    <submittedName>
        <fullName evidence="1">Uncharacterized protein</fullName>
    </submittedName>
</protein>
<proteinExistence type="predicted"/>
<name>A0A5B8XGF7_9RICK</name>
<dbReference type="AlphaFoldDB" id="A0A5B8XGF7"/>